<proteinExistence type="inferred from homology"/>
<feature type="transmembrane region" description="Helical" evidence="7">
    <location>
        <begin position="137"/>
        <end position="156"/>
    </location>
</feature>
<dbReference type="Gramene" id="EFJ16236">
    <property type="protein sequence ID" value="EFJ16236"/>
    <property type="gene ID" value="SELMODRAFT_59167"/>
</dbReference>
<dbReference type="KEGG" id="smo:SELMODRAFT_59167"/>
<dbReference type="KEGG" id="smo:SELMODRAFT_59165"/>
<accession>D8SCG7</accession>
<evidence type="ECO:0000256" key="2">
    <source>
        <dbReference type="ARBA" id="ARBA00022692"/>
    </source>
</evidence>
<dbReference type="Proteomes" id="UP000001514">
    <property type="component" value="Unassembled WGS sequence"/>
</dbReference>
<keyword evidence="2 7" id="KW-0812">Transmembrane</keyword>
<dbReference type="Gramene" id="EFJ17705">
    <property type="protein sequence ID" value="EFJ17705"/>
    <property type="gene ID" value="SELMODRAFT_59165"/>
</dbReference>
<evidence type="ECO:0000313" key="9">
    <source>
        <dbReference type="EMBL" id="EFJ16236.1"/>
    </source>
</evidence>
<name>D8SCG7_SELML</name>
<feature type="signal peptide" evidence="8">
    <location>
        <begin position="1"/>
        <end position="19"/>
    </location>
</feature>
<gene>
    <name evidence="10" type="ORF">SELMODRAFT_59165</name>
    <name evidence="9" type="ORF">SELMODRAFT_59167</name>
</gene>
<dbReference type="EMBL" id="GL377612">
    <property type="protein sequence ID" value="EFJ17705.1"/>
    <property type="molecule type" value="Genomic_DNA"/>
</dbReference>
<dbReference type="PANTHER" id="PTHR31769">
    <property type="entry name" value="OS07G0462200 PROTEIN-RELATED"/>
    <property type="match status" value="1"/>
</dbReference>
<comment type="similarity">
    <text evidence="6">Belongs to the DESIGUAL family.</text>
</comment>
<dbReference type="OMA" id="PSCETIR"/>
<evidence type="ECO:0000256" key="8">
    <source>
        <dbReference type="SAM" id="SignalP"/>
    </source>
</evidence>
<protein>
    <recommendedName>
        <fullName evidence="12">CASP-like protein</fullName>
    </recommendedName>
</protein>
<evidence type="ECO:0000256" key="4">
    <source>
        <dbReference type="ARBA" id="ARBA00022989"/>
    </source>
</evidence>
<keyword evidence="3 8" id="KW-0732">Signal</keyword>
<reference evidence="10 11" key="1">
    <citation type="journal article" date="2011" name="Science">
        <title>The Selaginella genome identifies genetic changes associated with the evolution of vascular plants.</title>
        <authorList>
            <person name="Banks J.A."/>
            <person name="Nishiyama T."/>
            <person name="Hasebe M."/>
            <person name="Bowman J.L."/>
            <person name="Gribskov M."/>
            <person name="dePamphilis C."/>
            <person name="Albert V.A."/>
            <person name="Aono N."/>
            <person name="Aoyama T."/>
            <person name="Ambrose B.A."/>
            <person name="Ashton N.W."/>
            <person name="Axtell M.J."/>
            <person name="Barker E."/>
            <person name="Barker M.S."/>
            <person name="Bennetzen J.L."/>
            <person name="Bonawitz N.D."/>
            <person name="Chapple C."/>
            <person name="Cheng C."/>
            <person name="Correa L.G."/>
            <person name="Dacre M."/>
            <person name="DeBarry J."/>
            <person name="Dreyer I."/>
            <person name="Elias M."/>
            <person name="Engstrom E.M."/>
            <person name="Estelle M."/>
            <person name="Feng L."/>
            <person name="Finet C."/>
            <person name="Floyd S.K."/>
            <person name="Frommer W.B."/>
            <person name="Fujita T."/>
            <person name="Gramzow L."/>
            <person name="Gutensohn M."/>
            <person name="Harholt J."/>
            <person name="Hattori M."/>
            <person name="Heyl A."/>
            <person name="Hirai T."/>
            <person name="Hiwatashi Y."/>
            <person name="Ishikawa M."/>
            <person name="Iwata M."/>
            <person name="Karol K.G."/>
            <person name="Koehler B."/>
            <person name="Kolukisaoglu U."/>
            <person name="Kubo M."/>
            <person name="Kurata T."/>
            <person name="Lalonde S."/>
            <person name="Li K."/>
            <person name="Li Y."/>
            <person name="Litt A."/>
            <person name="Lyons E."/>
            <person name="Manning G."/>
            <person name="Maruyama T."/>
            <person name="Michael T.P."/>
            <person name="Mikami K."/>
            <person name="Miyazaki S."/>
            <person name="Morinaga S."/>
            <person name="Murata T."/>
            <person name="Mueller-Roeber B."/>
            <person name="Nelson D.R."/>
            <person name="Obara M."/>
            <person name="Oguri Y."/>
            <person name="Olmstead R.G."/>
            <person name="Onodera N."/>
            <person name="Petersen B.L."/>
            <person name="Pils B."/>
            <person name="Prigge M."/>
            <person name="Rensing S.A."/>
            <person name="Riano-Pachon D.M."/>
            <person name="Roberts A.W."/>
            <person name="Sato Y."/>
            <person name="Scheller H.V."/>
            <person name="Schulz B."/>
            <person name="Schulz C."/>
            <person name="Shakirov E.V."/>
            <person name="Shibagaki N."/>
            <person name="Shinohara N."/>
            <person name="Shippen D.E."/>
            <person name="Soerensen I."/>
            <person name="Sotooka R."/>
            <person name="Sugimoto N."/>
            <person name="Sugita M."/>
            <person name="Sumikawa N."/>
            <person name="Tanurdzic M."/>
            <person name="Theissen G."/>
            <person name="Ulvskov P."/>
            <person name="Wakazuki S."/>
            <person name="Weng J.K."/>
            <person name="Willats W.W."/>
            <person name="Wipf D."/>
            <person name="Wolf P.G."/>
            <person name="Yang L."/>
            <person name="Zimmer A.D."/>
            <person name="Zhu Q."/>
            <person name="Mitros T."/>
            <person name="Hellsten U."/>
            <person name="Loque D."/>
            <person name="Otillar R."/>
            <person name="Salamov A."/>
            <person name="Schmutz J."/>
            <person name="Shapiro H."/>
            <person name="Lindquist E."/>
            <person name="Lucas S."/>
            <person name="Rokhsar D."/>
            <person name="Grigoriev I.V."/>
        </authorList>
    </citation>
    <scope>NUCLEOTIDE SEQUENCE [LARGE SCALE GENOMIC DNA]</scope>
</reference>
<dbReference type="GO" id="GO:0012505">
    <property type="term" value="C:endomembrane system"/>
    <property type="evidence" value="ECO:0007669"/>
    <property type="project" value="UniProtKB-SubCell"/>
</dbReference>
<evidence type="ECO:0000256" key="7">
    <source>
        <dbReference type="SAM" id="Phobius"/>
    </source>
</evidence>
<feature type="transmembrane region" description="Helical" evidence="7">
    <location>
        <begin position="48"/>
        <end position="67"/>
    </location>
</feature>
<evidence type="ECO:0000313" key="10">
    <source>
        <dbReference type="EMBL" id="EFJ17705.1"/>
    </source>
</evidence>
<keyword evidence="5 7" id="KW-0472">Membrane</keyword>
<evidence type="ECO:0000256" key="5">
    <source>
        <dbReference type="ARBA" id="ARBA00023136"/>
    </source>
</evidence>
<organism evidence="11">
    <name type="scientific">Selaginella moellendorffii</name>
    <name type="common">Spikemoss</name>
    <dbReference type="NCBI Taxonomy" id="88036"/>
    <lineage>
        <taxon>Eukaryota</taxon>
        <taxon>Viridiplantae</taxon>
        <taxon>Streptophyta</taxon>
        <taxon>Embryophyta</taxon>
        <taxon>Tracheophyta</taxon>
        <taxon>Lycopodiopsida</taxon>
        <taxon>Selaginellales</taxon>
        <taxon>Selaginellaceae</taxon>
        <taxon>Selaginella</taxon>
    </lineage>
</organism>
<dbReference type="eggNOG" id="ENOG502QSXH">
    <property type="taxonomic scope" value="Eukaryota"/>
</dbReference>
<dbReference type="InterPro" id="IPR052222">
    <property type="entry name" value="DESIGUAL"/>
</dbReference>
<feature type="chain" id="PRO_5010829972" description="CASP-like protein" evidence="8">
    <location>
        <begin position="20"/>
        <end position="157"/>
    </location>
</feature>
<dbReference type="HOGENOM" id="CLU_062329_1_1_1"/>
<evidence type="ECO:0000256" key="3">
    <source>
        <dbReference type="ARBA" id="ARBA00022729"/>
    </source>
</evidence>
<dbReference type="EMBL" id="GL377619">
    <property type="protein sequence ID" value="EFJ16236.1"/>
    <property type="molecule type" value="Genomic_DNA"/>
</dbReference>
<dbReference type="Pfam" id="PF06749">
    <property type="entry name" value="DUF1218"/>
    <property type="match status" value="1"/>
</dbReference>
<feature type="transmembrane region" description="Helical" evidence="7">
    <location>
        <begin position="87"/>
        <end position="111"/>
    </location>
</feature>
<evidence type="ECO:0000256" key="1">
    <source>
        <dbReference type="ARBA" id="ARBA00004127"/>
    </source>
</evidence>
<dbReference type="AlphaFoldDB" id="D8SCG7"/>
<evidence type="ECO:0000313" key="11">
    <source>
        <dbReference type="Proteomes" id="UP000001514"/>
    </source>
</evidence>
<evidence type="ECO:0000256" key="6">
    <source>
        <dbReference type="ARBA" id="ARBA00029467"/>
    </source>
</evidence>
<dbReference type="InterPro" id="IPR009606">
    <property type="entry name" value="DEAL/Modifying_wall_lignin1/2"/>
</dbReference>
<keyword evidence="4 7" id="KW-1133">Transmembrane helix</keyword>
<comment type="subcellular location">
    <subcellularLocation>
        <location evidence="1">Endomembrane system</location>
        <topology evidence="1">Multi-pass membrane protein</topology>
    </subcellularLocation>
</comment>
<feature type="non-terminal residue" evidence="10">
    <location>
        <position position="1"/>
    </location>
</feature>
<feature type="non-terminal residue" evidence="10">
    <location>
        <position position="157"/>
    </location>
</feature>
<keyword evidence="11" id="KW-1185">Reference proteome</keyword>
<dbReference type="InParanoid" id="D8SCG7"/>
<sequence>SVFVVIFIIVAHIISFAMSLGAETRRTKVVWEYDPNNQYYYCKYKLDIASGLAGAAFVFNLLSFLLIMGMTKCYCCAGPHKPSGNRFCALLSFFLLIIVFIIAEACLLAGVNRNQMRTKTIYFQGQNVPDCETISKGIFSAAAAFTFFCLILSLSYY</sequence>
<evidence type="ECO:0008006" key="12">
    <source>
        <dbReference type="Google" id="ProtNLM"/>
    </source>
</evidence>